<dbReference type="PANTHER" id="PTHR43592">
    <property type="entry name" value="CAAX AMINO TERMINAL PROTEASE"/>
    <property type="match status" value="1"/>
</dbReference>
<accession>A0A9W6FAT6</accession>
<feature type="domain" description="CAAX prenyl protease 2/Lysostaphin resistance protein A-like" evidence="2">
    <location>
        <begin position="160"/>
        <end position="258"/>
    </location>
</feature>
<proteinExistence type="predicted"/>
<feature type="transmembrane region" description="Helical" evidence="1">
    <location>
        <begin position="192"/>
        <end position="210"/>
    </location>
</feature>
<feature type="transmembrane region" description="Helical" evidence="1">
    <location>
        <begin position="222"/>
        <end position="241"/>
    </location>
</feature>
<dbReference type="InterPro" id="IPR003675">
    <property type="entry name" value="Rce1/LyrA-like_dom"/>
</dbReference>
<dbReference type="PANTHER" id="PTHR43592:SF15">
    <property type="entry name" value="CAAX AMINO TERMINAL PROTEASE FAMILY PROTEIN"/>
    <property type="match status" value="1"/>
</dbReference>
<protein>
    <recommendedName>
        <fullName evidence="2">CAAX prenyl protease 2/Lysostaphin resistance protein A-like domain-containing protein</fullName>
    </recommendedName>
</protein>
<keyword evidence="1" id="KW-0472">Membrane</keyword>
<organism evidence="3 4">
    <name type="scientific">Pleodorina starrii</name>
    <dbReference type="NCBI Taxonomy" id="330485"/>
    <lineage>
        <taxon>Eukaryota</taxon>
        <taxon>Viridiplantae</taxon>
        <taxon>Chlorophyta</taxon>
        <taxon>core chlorophytes</taxon>
        <taxon>Chlorophyceae</taxon>
        <taxon>CS clade</taxon>
        <taxon>Chlamydomonadales</taxon>
        <taxon>Volvocaceae</taxon>
        <taxon>Pleodorina</taxon>
    </lineage>
</organism>
<feature type="transmembrane region" description="Helical" evidence="1">
    <location>
        <begin position="97"/>
        <end position="118"/>
    </location>
</feature>
<keyword evidence="4" id="KW-1185">Reference proteome</keyword>
<feature type="transmembrane region" description="Helical" evidence="1">
    <location>
        <begin position="159"/>
        <end position="180"/>
    </location>
</feature>
<keyword evidence="1" id="KW-0812">Transmembrane</keyword>
<dbReference type="GO" id="GO:0004175">
    <property type="term" value="F:endopeptidase activity"/>
    <property type="evidence" value="ECO:0007669"/>
    <property type="project" value="UniProtKB-ARBA"/>
</dbReference>
<sequence length="269" mass="28642">MVHLSDDPRSGEDHTGAAQPSWLGPVLLVVSALLSVGSIVTVMLLLPGGTPTSLDPGAPTMPNWAIVLPPAVGVLLALVLPWRPAPMPAVPVRRSRLLLTTAVMLVLLVAFSLAAGLVPLRGEEYVLGKFVLLLLVPGVLLLLLAPWNPRYGPGNIDPVYLIIAALATAITAGVGEELFFRRWLQTRLEAILGAWAGIGVTSVLFGLMHLGSHGTGEVLVDVARVIAIQGTFGWFLGVLWWRYRNLTLIIGAHLLSNGWGVIAYLMAQS</sequence>
<dbReference type="EMBL" id="BRXU01000067">
    <property type="protein sequence ID" value="GLC62623.1"/>
    <property type="molecule type" value="Genomic_DNA"/>
</dbReference>
<evidence type="ECO:0000259" key="2">
    <source>
        <dbReference type="Pfam" id="PF02517"/>
    </source>
</evidence>
<keyword evidence="1" id="KW-1133">Transmembrane helix</keyword>
<comment type="caution">
    <text evidence="3">The sequence shown here is derived from an EMBL/GenBank/DDBJ whole genome shotgun (WGS) entry which is preliminary data.</text>
</comment>
<name>A0A9W6FAT6_9CHLO</name>
<feature type="transmembrane region" description="Helical" evidence="1">
    <location>
        <begin position="22"/>
        <end position="46"/>
    </location>
</feature>
<reference evidence="3 4" key="1">
    <citation type="journal article" date="2023" name="Commun. Biol.">
        <title>Reorganization of the ancestral sex-determining regions during the evolution of trioecy in Pleodorina starrii.</title>
        <authorList>
            <person name="Takahashi K."/>
            <person name="Suzuki S."/>
            <person name="Kawai-Toyooka H."/>
            <person name="Yamamoto K."/>
            <person name="Hamaji T."/>
            <person name="Ootsuki R."/>
            <person name="Yamaguchi H."/>
            <person name="Kawachi M."/>
            <person name="Higashiyama T."/>
            <person name="Nozaki H."/>
        </authorList>
    </citation>
    <scope>NUCLEOTIDE SEQUENCE [LARGE SCALE GENOMIC DNA]</scope>
    <source>
        <strain evidence="3 4">NIES-4479</strain>
    </source>
</reference>
<feature type="transmembrane region" description="Helical" evidence="1">
    <location>
        <begin position="248"/>
        <end position="267"/>
    </location>
</feature>
<feature type="transmembrane region" description="Helical" evidence="1">
    <location>
        <begin position="130"/>
        <end position="147"/>
    </location>
</feature>
<dbReference type="AlphaFoldDB" id="A0A9W6FAT6"/>
<dbReference type="GO" id="GO:0080120">
    <property type="term" value="P:CAAX-box protein maturation"/>
    <property type="evidence" value="ECO:0007669"/>
    <property type="project" value="UniProtKB-ARBA"/>
</dbReference>
<evidence type="ECO:0000256" key="1">
    <source>
        <dbReference type="SAM" id="Phobius"/>
    </source>
</evidence>
<gene>
    <name evidence="3" type="primary">PLESTB003757</name>
    <name evidence="3" type="ORF">PLESTB_001920400</name>
</gene>
<feature type="transmembrane region" description="Helical" evidence="1">
    <location>
        <begin position="66"/>
        <end position="85"/>
    </location>
</feature>
<dbReference type="Proteomes" id="UP001165080">
    <property type="component" value="Unassembled WGS sequence"/>
</dbReference>
<evidence type="ECO:0000313" key="4">
    <source>
        <dbReference type="Proteomes" id="UP001165080"/>
    </source>
</evidence>
<evidence type="ECO:0000313" key="3">
    <source>
        <dbReference type="EMBL" id="GLC62623.1"/>
    </source>
</evidence>
<dbReference type="Pfam" id="PF02517">
    <property type="entry name" value="Rce1-like"/>
    <property type="match status" value="1"/>
</dbReference>